<dbReference type="EMBL" id="CM029044">
    <property type="protein sequence ID" value="KAG2606193.1"/>
    <property type="molecule type" value="Genomic_DNA"/>
</dbReference>
<name>A0A8T0TAA3_PANVG</name>
<dbReference type="Proteomes" id="UP000823388">
    <property type="component" value="Chromosome 4N"/>
</dbReference>
<organism evidence="1 2">
    <name type="scientific">Panicum virgatum</name>
    <name type="common">Blackwell switchgrass</name>
    <dbReference type="NCBI Taxonomy" id="38727"/>
    <lineage>
        <taxon>Eukaryota</taxon>
        <taxon>Viridiplantae</taxon>
        <taxon>Streptophyta</taxon>
        <taxon>Embryophyta</taxon>
        <taxon>Tracheophyta</taxon>
        <taxon>Spermatophyta</taxon>
        <taxon>Magnoliopsida</taxon>
        <taxon>Liliopsida</taxon>
        <taxon>Poales</taxon>
        <taxon>Poaceae</taxon>
        <taxon>PACMAD clade</taxon>
        <taxon>Panicoideae</taxon>
        <taxon>Panicodae</taxon>
        <taxon>Paniceae</taxon>
        <taxon>Panicinae</taxon>
        <taxon>Panicum</taxon>
        <taxon>Panicum sect. Hiantes</taxon>
    </lineage>
</organism>
<reference evidence="1" key="1">
    <citation type="submission" date="2020-05" db="EMBL/GenBank/DDBJ databases">
        <title>WGS assembly of Panicum virgatum.</title>
        <authorList>
            <person name="Lovell J.T."/>
            <person name="Jenkins J."/>
            <person name="Shu S."/>
            <person name="Juenger T.E."/>
            <person name="Schmutz J."/>
        </authorList>
    </citation>
    <scope>NUCLEOTIDE SEQUENCE</scope>
    <source>
        <strain evidence="1">AP13</strain>
    </source>
</reference>
<accession>A0A8T0TAA3</accession>
<evidence type="ECO:0000313" key="2">
    <source>
        <dbReference type="Proteomes" id="UP000823388"/>
    </source>
</evidence>
<comment type="caution">
    <text evidence="1">The sequence shown here is derived from an EMBL/GenBank/DDBJ whole genome shotgun (WGS) entry which is preliminary data.</text>
</comment>
<evidence type="ECO:0000313" key="1">
    <source>
        <dbReference type="EMBL" id="KAG2606193.1"/>
    </source>
</evidence>
<gene>
    <name evidence="1" type="ORF">PVAP13_4NG228911</name>
</gene>
<proteinExistence type="predicted"/>
<sequence length="206" mass="23227">MLAALASLEEASGELVIAIDDMAMIWRTNTQKHVALLYDYYMQHFCHGFDAPVDAQAQPRTAWQSHACAWTPTARNGCTATKPQACKQTRVHAHRPACVRRRPPPSMHAWRGKHLRRPCWQQANRGSGRRGASAWRRLKYLMHPGGRPRDHDVFVLRRRWRTARRQPAGCLRRQAACMRAAERGEGGCRHGVAVQCAATCCGSHEG</sequence>
<keyword evidence="2" id="KW-1185">Reference proteome</keyword>
<dbReference type="AlphaFoldDB" id="A0A8T0TAA3"/>
<protein>
    <submittedName>
        <fullName evidence="1">Uncharacterized protein</fullName>
    </submittedName>
</protein>